<dbReference type="OrthoDB" id="9805859at2"/>
<dbReference type="PANTHER" id="PTHR30349">
    <property type="entry name" value="PHAGE INTEGRASE-RELATED"/>
    <property type="match status" value="1"/>
</dbReference>
<dbReference type="InterPro" id="IPR010998">
    <property type="entry name" value="Integrase_recombinase_N"/>
</dbReference>
<evidence type="ECO:0000313" key="5">
    <source>
        <dbReference type="EMBL" id="RQX03132.1"/>
    </source>
</evidence>
<feature type="domain" description="Tyr recombinase" evidence="4">
    <location>
        <begin position="210"/>
        <end position="410"/>
    </location>
</feature>
<gene>
    <name evidence="5" type="ORF">DLJ59_13075</name>
</gene>
<reference evidence="5 6" key="1">
    <citation type="submission" date="2018-05" db="EMBL/GenBank/DDBJ databases">
        <title>Micromonospora from Atacama Desert.</title>
        <authorList>
            <person name="Carro L."/>
            <person name="Goodfellow M."/>
            <person name="Klenk H.-P."/>
        </authorList>
    </citation>
    <scope>NUCLEOTIDE SEQUENCE [LARGE SCALE GENOMIC DNA]</scope>
    <source>
        <strain evidence="5 6">LB39</strain>
    </source>
</reference>
<protein>
    <recommendedName>
        <fullName evidence="4">Tyr recombinase domain-containing protein</fullName>
    </recommendedName>
</protein>
<proteinExistence type="predicted"/>
<dbReference type="Pfam" id="PF00589">
    <property type="entry name" value="Phage_integrase"/>
    <property type="match status" value="1"/>
</dbReference>
<dbReference type="InterPro" id="IPR013762">
    <property type="entry name" value="Integrase-like_cat_sf"/>
</dbReference>
<dbReference type="EMBL" id="QGSZ01000196">
    <property type="protein sequence ID" value="RQX03132.1"/>
    <property type="molecule type" value="Genomic_DNA"/>
</dbReference>
<dbReference type="PROSITE" id="PS51898">
    <property type="entry name" value="TYR_RECOMBINASE"/>
    <property type="match status" value="1"/>
</dbReference>
<evidence type="ECO:0000259" key="4">
    <source>
        <dbReference type="PROSITE" id="PS51898"/>
    </source>
</evidence>
<dbReference type="AlphaFoldDB" id="A0A3N9WQK6"/>
<sequence length="421" mass="46843">MKRSFVYRKQHVPGVYQRCNRDCPADTCNVHTWSYHVVLPAKDGRRPQLTKGGFPNGREAMKAREEAANAGRNGKTSSKPKLTFGDWADRWLAGKVERGELRPSSHTAHLTALGHLKRYLGSKKLKSLTSQDLTETYTAIIRDRRVEIEKAAKVGKKAVGANGQTLRPISPASITRVHSVANGCLRDAADAKFIDHNPAATAKKPKYQAPKINPWAPAQARQFLDFLAGNADRLNPLIHLAIHTGLRRGELLGLGWADVDLDAGTARVWRQRVTVKGEVFVVDQTKTDAGDRVVPLFADTVAVLRQWRAQQNRERLAWGPAWNDGGWVFTREDGQPLYPDTVGRAFRKRTEQAGLPRLRFHDLRHTFASIALNADVSMPVLSKVMGHTNPNFTTKQYTHLSPEKHSEAMRAVGEKVRSAAG</sequence>
<feature type="region of interest" description="Disordered" evidence="3">
    <location>
        <begin position="401"/>
        <end position="421"/>
    </location>
</feature>
<evidence type="ECO:0000256" key="1">
    <source>
        <dbReference type="ARBA" id="ARBA00023125"/>
    </source>
</evidence>
<organism evidence="5 6">
    <name type="scientific">Micromonospora inaquosa</name>
    <dbReference type="NCBI Taxonomy" id="2203716"/>
    <lineage>
        <taxon>Bacteria</taxon>
        <taxon>Bacillati</taxon>
        <taxon>Actinomycetota</taxon>
        <taxon>Actinomycetes</taxon>
        <taxon>Micromonosporales</taxon>
        <taxon>Micromonosporaceae</taxon>
        <taxon>Micromonospora</taxon>
    </lineage>
</organism>
<dbReference type="CDD" id="cd01189">
    <property type="entry name" value="INT_ICEBs1_C_like"/>
    <property type="match status" value="1"/>
</dbReference>
<keyword evidence="2" id="KW-0233">DNA recombination</keyword>
<dbReference type="GO" id="GO:0003677">
    <property type="term" value="F:DNA binding"/>
    <property type="evidence" value="ECO:0007669"/>
    <property type="project" value="UniProtKB-KW"/>
</dbReference>
<dbReference type="InterPro" id="IPR011010">
    <property type="entry name" value="DNA_brk_join_enz"/>
</dbReference>
<accession>A0A3N9WQK6</accession>
<evidence type="ECO:0000313" key="6">
    <source>
        <dbReference type="Proteomes" id="UP000282312"/>
    </source>
</evidence>
<dbReference type="SUPFAM" id="SSF56349">
    <property type="entry name" value="DNA breaking-rejoining enzymes"/>
    <property type="match status" value="1"/>
</dbReference>
<evidence type="ECO:0000256" key="2">
    <source>
        <dbReference type="ARBA" id="ARBA00023172"/>
    </source>
</evidence>
<dbReference type="Gene3D" id="1.10.150.130">
    <property type="match status" value="1"/>
</dbReference>
<name>A0A3N9WQK6_9ACTN</name>
<dbReference type="GO" id="GO:0015074">
    <property type="term" value="P:DNA integration"/>
    <property type="evidence" value="ECO:0007669"/>
    <property type="project" value="InterPro"/>
</dbReference>
<keyword evidence="6" id="KW-1185">Reference proteome</keyword>
<dbReference type="InterPro" id="IPR050090">
    <property type="entry name" value="Tyrosine_recombinase_XerCD"/>
</dbReference>
<evidence type="ECO:0000256" key="3">
    <source>
        <dbReference type="SAM" id="MobiDB-lite"/>
    </source>
</evidence>
<dbReference type="InterPro" id="IPR002104">
    <property type="entry name" value="Integrase_catalytic"/>
</dbReference>
<dbReference type="PANTHER" id="PTHR30349:SF91">
    <property type="entry name" value="INTA PROTEIN"/>
    <property type="match status" value="1"/>
</dbReference>
<dbReference type="GO" id="GO:0006310">
    <property type="term" value="P:DNA recombination"/>
    <property type="evidence" value="ECO:0007669"/>
    <property type="project" value="UniProtKB-KW"/>
</dbReference>
<comment type="caution">
    <text evidence="5">The sequence shown here is derived from an EMBL/GenBank/DDBJ whole genome shotgun (WGS) entry which is preliminary data.</text>
</comment>
<keyword evidence="1" id="KW-0238">DNA-binding</keyword>
<dbReference type="RefSeq" id="WP_124772779.1">
    <property type="nucleotide sequence ID" value="NZ_QGSZ01000196.1"/>
</dbReference>
<dbReference type="Gene3D" id="1.10.443.10">
    <property type="entry name" value="Intergrase catalytic core"/>
    <property type="match status" value="1"/>
</dbReference>
<dbReference type="Proteomes" id="UP000282312">
    <property type="component" value="Unassembled WGS sequence"/>
</dbReference>